<sequence length="641" mass="70833">MGNLHSTPNFIKEIKSYDSCLAHGRYGIVLKASDASRNKSAIKFLFPIEDDEQPRLLLQHGRAAELVKHENIVQTLNFGRKVYTRRKFKMLLQKIRDSSYISFERIEERLKTKKNVETFCIQMELCGENLSQWLNLVRESAPTPPIYFKQMEICKNLIAGLKYLHDKNIVHGDLKPENVMFTAEYFKLPVKLGDFGHSQKPYSEELQNSREEKFNGSNADRVSLGLVMWQVVHLIQPSDRDELLEKLQNPEEIPVVLDHPDMPGVKSLIEGLTKQAMNLNEALELTAAWPLTAQSGQELLRCLAKVKPGGIIYLSEGFYEGEFVLEKNGVTIQGQGFGTVLQGKKSYALYEKDSSCIKIVGDNCTLSALAVSSGNNEPTGVELIGSRNTLKNLNVSENFHSIKVQGDHNILENLSISDTHHGIWIAGSFNKIQGLNMENVGSEGIRISRASSHNKATNITGINVVCGIQIHGGYNEFSKIVAIKAKLNEKFTAIDFLPGASNNTVDDVITVGYQRPRGDWVVNIDSSNSTVGNCRWIGGTLAVPVLSTGHELIRVYKNAENVRLVNCIGVELSSLDTERQNLITTGHATATRTFEANATTIKDMLARPLAILSLARGTGAAGYTLDFDDDYSGGGGGCDSD</sequence>
<dbReference type="EMBL" id="LNIX01000036">
    <property type="protein sequence ID" value="OXA39889.1"/>
    <property type="molecule type" value="Genomic_DNA"/>
</dbReference>
<name>A0A226D3U0_FOLCA</name>
<dbReference type="InterPro" id="IPR011050">
    <property type="entry name" value="Pectin_lyase_fold/virulence"/>
</dbReference>
<keyword evidence="3 7" id="KW-0418">Kinase</keyword>
<dbReference type="PANTHER" id="PTHR11042">
    <property type="entry name" value="EUKARYOTIC TRANSLATION INITIATION FACTOR 2-ALPHA KINASE EIF2-ALPHA KINASE -RELATED"/>
    <property type="match status" value="1"/>
</dbReference>
<organism evidence="7 8">
    <name type="scientific">Folsomia candida</name>
    <name type="common">Springtail</name>
    <dbReference type="NCBI Taxonomy" id="158441"/>
    <lineage>
        <taxon>Eukaryota</taxon>
        <taxon>Metazoa</taxon>
        <taxon>Ecdysozoa</taxon>
        <taxon>Arthropoda</taxon>
        <taxon>Hexapoda</taxon>
        <taxon>Collembola</taxon>
        <taxon>Entomobryomorpha</taxon>
        <taxon>Isotomoidea</taxon>
        <taxon>Isotomidae</taxon>
        <taxon>Proisotominae</taxon>
        <taxon>Folsomia</taxon>
    </lineage>
</organism>
<dbReference type="GO" id="GO:0004672">
    <property type="term" value="F:protein kinase activity"/>
    <property type="evidence" value="ECO:0007669"/>
    <property type="project" value="InterPro"/>
</dbReference>
<dbReference type="InterPro" id="IPR000719">
    <property type="entry name" value="Prot_kinase_dom"/>
</dbReference>
<evidence type="ECO:0000313" key="7">
    <source>
        <dbReference type="EMBL" id="OXA39889.1"/>
    </source>
</evidence>
<dbReference type="GO" id="GO:0005737">
    <property type="term" value="C:cytoplasm"/>
    <property type="evidence" value="ECO:0007669"/>
    <property type="project" value="TreeGrafter"/>
</dbReference>
<dbReference type="InterPro" id="IPR050339">
    <property type="entry name" value="CC_SR_Kinase"/>
</dbReference>
<evidence type="ECO:0000256" key="3">
    <source>
        <dbReference type="ARBA" id="ARBA00022777"/>
    </source>
</evidence>
<dbReference type="Gene3D" id="1.10.510.10">
    <property type="entry name" value="Transferase(Phosphotransferase) domain 1"/>
    <property type="match status" value="1"/>
</dbReference>
<dbReference type="PROSITE" id="PS00108">
    <property type="entry name" value="PROTEIN_KINASE_ST"/>
    <property type="match status" value="1"/>
</dbReference>
<keyword evidence="1" id="KW-0808">Transferase</keyword>
<dbReference type="Gene3D" id="3.30.200.20">
    <property type="entry name" value="Phosphorylase Kinase, domain 1"/>
    <property type="match status" value="1"/>
</dbReference>
<dbReference type="OrthoDB" id="4062651at2759"/>
<dbReference type="GO" id="GO:0005634">
    <property type="term" value="C:nucleus"/>
    <property type="evidence" value="ECO:0007669"/>
    <property type="project" value="TreeGrafter"/>
</dbReference>
<dbReference type="SMART" id="SM00220">
    <property type="entry name" value="S_TKc"/>
    <property type="match status" value="1"/>
</dbReference>
<keyword evidence="2" id="KW-0547">Nucleotide-binding</keyword>
<feature type="domain" description="Protein kinase" evidence="6">
    <location>
        <begin position="15"/>
        <end position="300"/>
    </location>
</feature>
<keyword evidence="8" id="KW-1185">Reference proteome</keyword>
<comment type="caution">
    <text evidence="7">The sequence shown here is derived from an EMBL/GenBank/DDBJ whole genome shotgun (WGS) entry which is preliminary data.</text>
</comment>
<evidence type="ECO:0000256" key="1">
    <source>
        <dbReference type="ARBA" id="ARBA00022679"/>
    </source>
</evidence>
<evidence type="ECO:0000313" key="8">
    <source>
        <dbReference type="Proteomes" id="UP000198287"/>
    </source>
</evidence>
<dbReference type="Pfam" id="PF00069">
    <property type="entry name" value="Pkinase"/>
    <property type="match status" value="1"/>
</dbReference>
<dbReference type="SUPFAM" id="SSF56112">
    <property type="entry name" value="Protein kinase-like (PK-like)"/>
    <property type="match status" value="1"/>
</dbReference>
<proteinExistence type="inferred from homology"/>
<evidence type="ECO:0000256" key="4">
    <source>
        <dbReference type="ARBA" id="ARBA00022840"/>
    </source>
</evidence>
<dbReference type="Gene3D" id="2.160.20.10">
    <property type="entry name" value="Single-stranded right-handed beta-helix, Pectin lyase-like"/>
    <property type="match status" value="1"/>
</dbReference>
<accession>A0A226D3U0</accession>
<dbReference type="GO" id="GO:0005524">
    <property type="term" value="F:ATP binding"/>
    <property type="evidence" value="ECO:0007669"/>
    <property type="project" value="UniProtKB-KW"/>
</dbReference>
<dbReference type="PROSITE" id="PS50011">
    <property type="entry name" value="PROTEIN_KINASE_DOM"/>
    <property type="match status" value="1"/>
</dbReference>
<evidence type="ECO:0000259" key="6">
    <source>
        <dbReference type="PROSITE" id="PS50011"/>
    </source>
</evidence>
<keyword evidence="4" id="KW-0067">ATP-binding</keyword>
<dbReference type="AlphaFoldDB" id="A0A226D3U0"/>
<evidence type="ECO:0000256" key="2">
    <source>
        <dbReference type="ARBA" id="ARBA00022741"/>
    </source>
</evidence>
<dbReference type="InterPro" id="IPR011009">
    <property type="entry name" value="Kinase-like_dom_sf"/>
</dbReference>
<gene>
    <name evidence="7" type="ORF">Fcan01_25312</name>
</gene>
<dbReference type="InterPro" id="IPR008271">
    <property type="entry name" value="Ser/Thr_kinase_AS"/>
</dbReference>
<comment type="similarity">
    <text evidence="5">Belongs to the protein kinase superfamily. Ser/Thr protein kinase family. GCN2 subfamily.</text>
</comment>
<dbReference type="SUPFAM" id="SSF51126">
    <property type="entry name" value="Pectin lyase-like"/>
    <property type="match status" value="1"/>
</dbReference>
<reference evidence="7 8" key="1">
    <citation type="submission" date="2015-12" db="EMBL/GenBank/DDBJ databases">
        <title>The genome of Folsomia candida.</title>
        <authorList>
            <person name="Faddeeva A."/>
            <person name="Derks M.F."/>
            <person name="Anvar Y."/>
            <person name="Smit S."/>
            <person name="Van Straalen N."/>
            <person name="Roelofs D."/>
        </authorList>
    </citation>
    <scope>NUCLEOTIDE SEQUENCE [LARGE SCALE GENOMIC DNA]</scope>
    <source>
        <strain evidence="7 8">VU population</strain>
        <tissue evidence="7">Whole body</tissue>
    </source>
</reference>
<dbReference type="Proteomes" id="UP000198287">
    <property type="component" value="Unassembled WGS sequence"/>
</dbReference>
<evidence type="ECO:0000256" key="5">
    <source>
        <dbReference type="ARBA" id="ARBA00037982"/>
    </source>
</evidence>
<protein>
    <submittedName>
        <fullName evidence="7">Interferon-induced, double-stranded RNA-activated protein kinase</fullName>
    </submittedName>
</protein>
<dbReference type="InterPro" id="IPR012334">
    <property type="entry name" value="Pectin_lyas_fold"/>
</dbReference>